<evidence type="ECO:0000256" key="4">
    <source>
        <dbReference type="ARBA" id="ARBA00022692"/>
    </source>
</evidence>
<evidence type="ECO:0000256" key="10">
    <source>
        <dbReference type="SAM" id="Phobius"/>
    </source>
</evidence>
<dbReference type="AlphaFoldDB" id="A0A182NF38"/>
<name>A0A182NF38_9DIPT</name>
<reference evidence="11" key="2">
    <citation type="submission" date="2020-05" db="UniProtKB">
        <authorList>
            <consortium name="EnsemblMetazoa"/>
        </authorList>
    </citation>
    <scope>IDENTIFICATION</scope>
    <source>
        <strain evidence="11">WRAIR2</strain>
    </source>
</reference>
<dbReference type="Pfam" id="PF07096">
    <property type="entry name" value="DUF1358"/>
    <property type="match status" value="1"/>
</dbReference>
<keyword evidence="6 10" id="KW-1133">Transmembrane helix</keyword>
<keyword evidence="8 10" id="KW-0472">Membrane</keyword>
<comment type="subcellular location">
    <subcellularLocation>
        <location evidence="1">Mitochondrion inner membrane</location>
        <topology evidence="1">Multi-pass membrane protein</topology>
    </subcellularLocation>
</comment>
<feature type="transmembrane region" description="Helical" evidence="10">
    <location>
        <begin position="81"/>
        <end position="101"/>
    </location>
</feature>
<keyword evidence="7" id="KW-0496">Mitochondrion</keyword>
<dbReference type="GO" id="GO:0005743">
    <property type="term" value="C:mitochondrial inner membrane"/>
    <property type="evidence" value="ECO:0007669"/>
    <property type="project" value="UniProtKB-SubCell"/>
</dbReference>
<evidence type="ECO:0000256" key="8">
    <source>
        <dbReference type="ARBA" id="ARBA00023136"/>
    </source>
</evidence>
<dbReference type="PANTHER" id="PTHR13141">
    <property type="entry name" value="TRANSMEMBRANE PROTEIN 242"/>
    <property type="match status" value="1"/>
</dbReference>
<dbReference type="InterPro" id="IPR009792">
    <property type="entry name" value="TMEM242"/>
</dbReference>
<evidence type="ECO:0000256" key="6">
    <source>
        <dbReference type="ARBA" id="ARBA00022989"/>
    </source>
</evidence>
<keyword evidence="4 10" id="KW-0812">Transmembrane</keyword>
<evidence type="ECO:0000256" key="7">
    <source>
        <dbReference type="ARBA" id="ARBA00023128"/>
    </source>
</evidence>
<protein>
    <recommendedName>
        <fullName evidence="3">Transmembrane protein 242</fullName>
    </recommendedName>
</protein>
<proteinExistence type="inferred from homology"/>
<evidence type="ECO:0000256" key="3">
    <source>
        <dbReference type="ARBA" id="ARBA00013934"/>
    </source>
</evidence>
<evidence type="ECO:0000313" key="11">
    <source>
        <dbReference type="EnsemblMetazoa" id="ADIR006260-PA"/>
    </source>
</evidence>
<evidence type="ECO:0000256" key="9">
    <source>
        <dbReference type="ARBA" id="ARBA00045905"/>
    </source>
</evidence>
<evidence type="ECO:0000313" key="12">
    <source>
        <dbReference type="Proteomes" id="UP000075884"/>
    </source>
</evidence>
<keyword evidence="5" id="KW-0999">Mitochondrion inner membrane</keyword>
<dbReference type="VEuPathDB" id="VectorBase:ADIR006260"/>
<dbReference type="EnsemblMetazoa" id="ADIR006260-RA">
    <property type="protein sequence ID" value="ADIR006260-PA"/>
    <property type="gene ID" value="ADIR006260"/>
</dbReference>
<dbReference type="Proteomes" id="UP000075884">
    <property type="component" value="Unassembled WGS sequence"/>
</dbReference>
<keyword evidence="12" id="KW-1185">Reference proteome</keyword>
<evidence type="ECO:0000256" key="5">
    <source>
        <dbReference type="ARBA" id="ARBA00022792"/>
    </source>
</evidence>
<reference evidence="12" key="1">
    <citation type="submission" date="2013-03" db="EMBL/GenBank/DDBJ databases">
        <title>The Genome Sequence of Anopheles dirus WRAIR2.</title>
        <authorList>
            <consortium name="The Broad Institute Genomics Platform"/>
            <person name="Neafsey D.E."/>
            <person name="Walton C."/>
            <person name="Walker B."/>
            <person name="Young S.K."/>
            <person name="Zeng Q."/>
            <person name="Gargeya S."/>
            <person name="Fitzgerald M."/>
            <person name="Haas B."/>
            <person name="Abouelleil A."/>
            <person name="Allen A.W."/>
            <person name="Alvarado L."/>
            <person name="Arachchi H.M."/>
            <person name="Berlin A.M."/>
            <person name="Chapman S.B."/>
            <person name="Gainer-Dewar J."/>
            <person name="Goldberg J."/>
            <person name="Griggs A."/>
            <person name="Gujja S."/>
            <person name="Hansen M."/>
            <person name="Howarth C."/>
            <person name="Imamovic A."/>
            <person name="Ireland A."/>
            <person name="Larimer J."/>
            <person name="McCowan C."/>
            <person name="Murphy C."/>
            <person name="Pearson M."/>
            <person name="Poon T.W."/>
            <person name="Priest M."/>
            <person name="Roberts A."/>
            <person name="Saif S."/>
            <person name="Shea T."/>
            <person name="Sisk P."/>
            <person name="Sykes S."/>
            <person name="Wortman J."/>
            <person name="Nusbaum C."/>
            <person name="Birren B."/>
        </authorList>
    </citation>
    <scope>NUCLEOTIDE SEQUENCE [LARGE SCALE GENOMIC DNA]</scope>
    <source>
        <strain evidence="12">WRAIR2</strain>
    </source>
</reference>
<accession>A0A182NF38</accession>
<feature type="transmembrane region" description="Helical" evidence="10">
    <location>
        <begin position="31"/>
        <end position="50"/>
    </location>
</feature>
<evidence type="ECO:0000256" key="2">
    <source>
        <dbReference type="ARBA" id="ARBA00007570"/>
    </source>
</evidence>
<comment type="similarity">
    <text evidence="2">Belongs to the TMEM242 family.</text>
</comment>
<dbReference type="PANTHER" id="PTHR13141:SF4">
    <property type="entry name" value="TRANSMEMBRANE PROTEIN 242"/>
    <property type="match status" value="1"/>
</dbReference>
<sequence length="168" mass="17937">MGSPVEQASRIAPALDELTEEQRKFRYRAGAFLAAVGATSAVAGFSKAIMSAKKSDPKYFDKGLHGSIALHEAGTSLALRALGWGTLYAILGTGTICFGIWKLSGAKDMKEFRDAVGKVLPRVPRNDPPTSRTEFDGLTDLMQYLSTWGKDEKAAVGAVVAATEKPSQ</sequence>
<comment type="function">
    <text evidence="9">Scaffold protein that participates in the c-ring assembly of mitochondrial ATP synthase (F(1)F(0) ATP synthase or complex V) by facilitating the membrane insertion and oligomer formation of the subunit c/ATP5MC3. Participates in the incorporation of the c-ring into vestigial complexes. Additionally influences the incorporation of subunits MT-ATP6, MT-ATP8, ATP5MJ, and ATP5MK in the ATP synthase.</text>
</comment>
<organism evidence="11 12">
    <name type="scientific">Anopheles dirus</name>
    <dbReference type="NCBI Taxonomy" id="7168"/>
    <lineage>
        <taxon>Eukaryota</taxon>
        <taxon>Metazoa</taxon>
        <taxon>Ecdysozoa</taxon>
        <taxon>Arthropoda</taxon>
        <taxon>Hexapoda</taxon>
        <taxon>Insecta</taxon>
        <taxon>Pterygota</taxon>
        <taxon>Neoptera</taxon>
        <taxon>Endopterygota</taxon>
        <taxon>Diptera</taxon>
        <taxon>Nematocera</taxon>
        <taxon>Culicoidea</taxon>
        <taxon>Culicidae</taxon>
        <taxon>Anophelinae</taxon>
        <taxon>Anopheles</taxon>
    </lineage>
</organism>
<evidence type="ECO:0000256" key="1">
    <source>
        <dbReference type="ARBA" id="ARBA00004448"/>
    </source>
</evidence>
<dbReference type="STRING" id="7168.A0A182NF38"/>